<reference evidence="2" key="1">
    <citation type="submission" date="2020-11" db="EMBL/GenBank/DDBJ databases">
        <authorList>
            <person name="Tran Van P."/>
        </authorList>
    </citation>
    <scope>NUCLEOTIDE SEQUENCE</scope>
</reference>
<name>A0A7R9DK18_TIMPO</name>
<organism evidence="2">
    <name type="scientific">Timema poppense</name>
    <name type="common">Walking stick</name>
    <dbReference type="NCBI Taxonomy" id="170557"/>
    <lineage>
        <taxon>Eukaryota</taxon>
        <taxon>Metazoa</taxon>
        <taxon>Ecdysozoa</taxon>
        <taxon>Arthropoda</taxon>
        <taxon>Hexapoda</taxon>
        <taxon>Insecta</taxon>
        <taxon>Pterygota</taxon>
        <taxon>Neoptera</taxon>
        <taxon>Polyneoptera</taxon>
        <taxon>Phasmatodea</taxon>
        <taxon>Timematodea</taxon>
        <taxon>Timematoidea</taxon>
        <taxon>Timematidae</taxon>
        <taxon>Timema</taxon>
    </lineage>
</organism>
<sequence>MFYRIFILVNTQLTVSYESPWIAFIGRYFHQLPSIDSTHQQLVKKGLGYETRQDGPMVDSIGAKSRKVLKLDGAIRDQCIKMQEEVLKIRKEMQQEADKSQKLLKKKITYLQRKLQKCEHLKDAIFKECEHKLYRVKTEKELEVKGLQLQMKTQYMSLSTAHAQGKNQEMEQAVAQLEAKYLDLLGNIKDSAWKQKENDQKVNRCLNLAPDYSHHSS</sequence>
<keyword evidence="1" id="KW-0175">Coiled coil</keyword>
<evidence type="ECO:0000313" key="2">
    <source>
        <dbReference type="EMBL" id="CAD7416161.1"/>
    </source>
</evidence>
<feature type="coiled-coil region" evidence="1">
    <location>
        <begin position="160"/>
        <end position="187"/>
    </location>
</feature>
<protein>
    <submittedName>
        <fullName evidence="2">Uncharacterized protein</fullName>
    </submittedName>
</protein>
<gene>
    <name evidence="2" type="ORF">TPSB3V08_LOCUS10843</name>
</gene>
<proteinExistence type="predicted"/>
<dbReference type="EMBL" id="OD010568">
    <property type="protein sequence ID" value="CAD7416161.1"/>
    <property type="molecule type" value="Genomic_DNA"/>
</dbReference>
<accession>A0A7R9DK18</accession>
<evidence type="ECO:0000256" key="1">
    <source>
        <dbReference type="SAM" id="Coils"/>
    </source>
</evidence>
<dbReference type="AlphaFoldDB" id="A0A7R9DK18"/>